<dbReference type="AlphaFoldDB" id="A0A8T9BW13"/>
<dbReference type="FunFam" id="2.60.40.420:FF:000024">
    <property type="entry name" value="FET5p Multicopper oxidase"/>
    <property type="match status" value="1"/>
</dbReference>
<dbReference type="InterPro" id="IPR011706">
    <property type="entry name" value="Cu-oxidase_C"/>
</dbReference>
<evidence type="ECO:0000256" key="17">
    <source>
        <dbReference type="SAM" id="MobiDB-lite"/>
    </source>
</evidence>
<dbReference type="PANTHER" id="PTHR11709:SF361">
    <property type="entry name" value="IRON TRANSPORT MULTICOPPER OXIDASE FET3"/>
    <property type="match status" value="1"/>
</dbReference>
<feature type="chain" id="PRO_5035814637" evidence="19">
    <location>
        <begin position="26"/>
        <end position="627"/>
    </location>
</feature>
<organism evidence="23 24">
    <name type="scientific">Lachnellula suecica</name>
    <dbReference type="NCBI Taxonomy" id="602035"/>
    <lineage>
        <taxon>Eukaryota</taxon>
        <taxon>Fungi</taxon>
        <taxon>Dikarya</taxon>
        <taxon>Ascomycota</taxon>
        <taxon>Pezizomycotina</taxon>
        <taxon>Leotiomycetes</taxon>
        <taxon>Helotiales</taxon>
        <taxon>Lachnaceae</taxon>
        <taxon>Lachnellula</taxon>
    </lineage>
</organism>
<keyword evidence="4" id="KW-0410">Iron transport</keyword>
<dbReference type="CDD" id="cd13851">
    <property type="entry name" value="CuRO_1_Fet3p"/>
    <property type="match status" value="1"/>
</dbReference>
<dbReference type="InterPro" id="IPR008972">
    <property type="entry name" value="Cupredoxin"/>
</dbReference>
<comment type="subcellular location">
    <subcellularLocation>
        <location evidence="16">Cell membrane</location>
        <topology evidence="16">Single-pass type I membrane protein</topology>
        <orientation evidence="16">Extracellular side</orientation>
    </subcellularLocation>
</comment>
<dbReference type="PROSITE" id="PS00080">
    <property type="entry name" value="MULTICOPPER_OXIDASE2"/>
    <property type="match status" value="1"/>
</dbReference>
<proteinExistence type="inferred from homology"/>
<dbReference type="EMBL" id="QGMK01001698">
    <property type="protein sequence ID" value="TVY65563.1"/>
    <property type="molecule type" value="Genomic_DNA"/>
</dbReference>
<sequence>MAISLSHFPITLALLLAFGSIVAEAANGTVTYDFNITWVRANPDLAFERPTIGINGQWPLPIMYAEVGDQVIVNVDNQLGNQTTSLHFHGLFQNGTTAMDGPSQVSQCGIPPGSKMTYNFTITQPGTYWYHSHDKGQYPDGLRAPLIISDPDFPYKDQVDEEFVLSVSDWYHDQMQTLIPQFINKANPTGAEPVPQAALLNDTQNLTVAVQPGKTYLFRMVNIGAFAGQYIWFEGHNMTIVEVDGVYTDGAEADRIYLGAAQRCSVMITTKNETTANYAFVASMDTTLFDVIPDDLNWNSTGWLVYDSNKPNPDPTILEDDQFNEFDDFTLIPVDKFPLLPEPDQTVTLDVVMDVLGNGKPYAFFGDISYTAQKVPTLYTVMSTGQDAMNPLVYGDYSHPFVLEKDQVVEIVVNNHDGDADSGKHPFHLHGHNFQAIARSGEEAGDFDNTNSSQTDYPAVPMRRDTFVLYPDGYIVLRFKADNPGVWLFHCHIEWHVDQGLIATMVEAPLEIQKTQTIPQDHIDICKAGGIPYAGNAAANTVNLLDLSGANQAPKPLPAGFTARGIVAMTFSCIAALLGLATISWYGLADMGAASKLEEERRIARMNGESEGVVSENSGSEINTKVG</sequence>
<comment type="similarity">
    <text evidence="1">Belongs to the multicopper oxidase family.</text>
</comment>
<dbReference type="FunFam" id="2.60.40.420:FF:000022">
    <property type="entry name" value="FET5p Multicopper oxidase"/>
    <property type="match status" value="1"/>
</dbReference>
<evidence type="ECO:0000259" key="21">
    <source>
        <dbReference type="Pfam" id="PF07731"/>
    </source>
</evidence>
<evidence type="ECO:0000256" key="4">
    <source>
        <dbReference type="ARBA" id="ARBA00022496"/>
    </source>
</evidence>
<dbReference type="Proteomes" id="UP000469558">
    <property type="component" value="Unassembled WGS sequence"/>
</dbReference>
<evidence type="ECO:0000256" key="14">
    <source>
        <dbReference type="ARBA" id="ARBA00023136"/>
    </source>
</evidence>
<dbReference type="GO" id="GO:0005507">
    <property type="term" value="F:copper ion binding"/>
    <property type="evidence" value="ECO:0007669"/>
    <property type="project" value="InterPro"/>
</dbReference>
<keyword evidence="11" id="KW-0408">Iron</keyword>
<dbReference type="Gene3D" id="2.60.40.420">
    <property type="entry name" value="Cupredoxins - blue copper proteins"/>
    <property type="match status" value="3"/>
</dbReference>
<dbReference type="FunFam" id="2.60.40.420:FF:000025">
    <property type="entry name" value="FET5p Multicopper oxidase"/>
    <property type="match status" value="1"/>
</dbReference>
<dbReference type="InterPro" id="IPR045087">
    <property type="entry name" value="Cu-oxidase_fam"/>
</dbReference>
<feature type="domain" description="Plastocyanin-like" evidence="21">
    <location>
        <begin position="370"/>
        <end position="509"/>
    </location>
</feature>
<keyword evidence="24" id="KW-1185">Reference proteome</keyword>
<evidence type="ECO:0000256" key="15">
    <source>
        <dbReference type="ARBA" id="ARBA00023180"/>
    </source>
</evidence>
<reference evidence="23 24" key="1">
    <citation type="submission" date="2018-05" db="EMBL/GenBank/DDBJ databases">
        <title>Genome sequencing and assembly of the regulated plant pathogen Lachnellula willkommii and related sister species for the development of diagnostic species identification markers.</title>
        <authorList>
            <person name="Giroux E."/>
            <person name="Bilodeau G."/>
        </authorList>
    </citation>
    <scope>NUCLEOTIDE SEQUENCE [LARGE SCALE GENOMIC DNA]</scope>
    <source>
        <strain evidence="23 24">CBS 268.59</strain>
    </source>
</reference>
<keyword evidence="15" id="KW-0325">Glycoprotein</keyword>
<evidence type="ECO:0000256" key="12">
    <source>
        <dbReference type="ARBA" id="ARBA00023008"/>
    </source>
</evidence>
<evidence type="ECO:0000256" key="19">
    <source>
        <dbReference type="SAM" id="SignalP"/>
    </source>
</evidence>
<evidence type="ECO:0000256" key="5">
    <source>
        <dbReference type="ARBA" id="ARBA00022692"/>
    </source>
</evidence>
<dbReference type="GO" id="GO:0033573">
    <property type="term" value="C:high-affinity iron permease complex"/>
    <property type="evidence" value="ECO:0007669"/>
    <property type="project" value="TreeGrafter"/>
</dbReference>
<evidence type="ECO:0000256" key="18">
    <source>
        <dbReference type="SAM" id="Phobius"/>
    </source>
</evidence>
<keyword evidence="8" id="KW-0677">Repeat</keyword>
<dbReference type="Pfam" id="PF07731">
    <property type="entry name" value="Cu-oxidase_2"/>
    <property type="match status" value="1"/>
</dbReference>
<keyword evidence="10" id="KW-0560">Oxidoreductase</keyword>
<evidence type="ECO:0000256" key="11">
    <source>
        <dbReference type="ARBA" id="ARBA00023004"/>
    </source>
</evidence>
<evidence type="ECO:0000259" key="20">
    <source>
        <dbReference type="Pfam" id="PF00394"/>
    </source>
</evidence>
<dbReference type="PROSITE" id="PS00079">
    <property type="entry name" value="MULTICOPPER_OXIDASE1"/>
    <property type="match status" value="1"/>
</dbReference>
<keyword evidence="2" id="KW-0813">Transport</keyword>
<evidence type="ECO:0000256" key="16">
    <source>
        <dbReference type="ARBA" id="ARBA00037814"/>
    </source>
</evidence>
<keyword evidence="3" id="KW-1003">Cell membrane</keyword>
<keyword evidence="14 18" id="KW-0472">Membrane</keyword>
<feature type="region of interest" description="Disordered" evidence="17">
    <location>
        <begin position="607"/>
        <end position="627"/>
    </location>
</feature>
<comment type="caution">
    <text evidence="23">The sequence shown here is derived from an EMBL/GenBank/DDBJ whole genome shotgun (WGS) entry which is preliminary data.</text>
</comment>
<gene>
    <name evidence="23" type="primary">FET3</name>
    <name evidence="23" type="ORF">LSUE1_G007586</name>
</gene>
<dbReference type="PANTHER" id="PTHR11709">
    <property type="entry name" value="MULTI-COPPER OXIDASE"/>
    <property type="match status" value="1"/>
</dbReference>
<dbReference type="InterPro" id="IPR011707">
    <property type="entry name" value="Cu-oxidase-like_N"/>
</dbReference>
<keyword evidence="9 18" id="KW-1133">Transmembrane helix</keyword>
<name>A0A8T9BW13_9HELO</name>
<accession>A0A8T9BW13</accession>
<evidence type="ECO:0000259" key="22">
    <source>
        <dbReference type="Pfam" id="PF07732"/>
    </source>
</evidence>
<keyword evidence="13" id="KW-0406">Ion transport</keyword>
<evidence type="ECO:0000256" key="9">
    <source>
        <dbReference type="ARBA" id="ARBA00022989"/>
    </source>
</evidence>
<feature type="domain" description="Plastocyanin-like" evidence="20">
    <location>
        <begin position="161"/>
        <end position="308"/>
    </location>
</feature>
<keyword evidence="6" id="KW-0479">Metal-binding</keyword>
<evidence type="ECO:0000313" key="24">
    <source>
        <dbReference type="Proteomes" id="UP000469558"/>
    </source>
</evidence>
<dbReference type="GO" id="GO:0010106">
    <property type="term" value="P:cellular response to iron ion starvation"/>
    <property type="evidence" value="ECO:0007669"/>
    <property type="project" value="TreeGrafter"/>
</dbReference>
<dbReference type="CDD" id="cd13899">
    <property type="entry name" value="CuRO_3_Fet3p"/>
    <property type="match status" value="1"/>
</dbReference>
<feature type="compositionally biased region" description="Low complexity" evidence="17">
    <location>
        <begin position="607"/>
        <end position="621"/>
    </location>
</feature>
<feature type="transmembrane region" description="Helical" evidence="18">
    <location>
        <begin position="566"/>
        <end position="588"/>
    </location>
</feature>
<evidence type="ECO:0000256" key="7">
    <source>
        <dbReference type="ARBA" id="ARBA00022729"/>
    </source>
</evidence>
<dbReference type="InterPro" id="IPR002355">
    <property type="entry name" value="Cu_oxidase_Cu_BS"/>
</dbReference>
<dbReference type="Pfam" id="PF00394">
    <property type="entry name" value="Cu-oxidase"/>
    <property type="match status" value="1"/>
</dbReference>
<dbReference type="InterPro" id="IPR001117">
    <property type="entry name" value="Cu-oxidase_2nd"/>
</dbReference>
<evidence type="ECO:0000256" key="2">
    <source>
        <dbReference type="ARBA" id="ARBA00022448"/>
    </source>
</evidence>
<feature type="domain" description="Plastocyanin-like" evidence="22">
    <location>
        <begin position="36"/>
        <end position="151"/>
    </location>
</feature>
<dbReference type="OrthoDB" id="2121828at2759"/>
<evidence type="ECO:0000256" key="1">
    <source>
        <dbReference type="ARBA" id="ARBA00010609"/>
    </source>
</evidence>
<dbReference type="GO" id="GO:0033215">
    <property type="term" value="P:reductive iron assimilation"/>
    <property type="evidence" value="ECO:0007669"/>
    <property type="project" value="TreeGrafter"/>
</dbReference>
<dbReference type="GO" id="GO:0004322">
    <property type="term" value="F:ferroxidase activity"/>
    <property type="evidence" value="ECO:0007669"/>
    <property type="project" value="TreeGrafter"/>
</dbReference>
<evidence type="ECO:0000256" key="10">
    <source>
        <dbReference type="ARBA" id="ARBA00023002"/>
    </source>
</evidence>
<dbReference type="InterPro" id="IPR044130">
    <property type="entry name" value="CuRO_2_Fet3-like"/>
</dbReference>
<keyword evidence="12" id="KW-0186">Copper</keyword>
<evidence type="ECO:0000256" key="3">
    <source>
        <dbReference type="ARBA" id="ARBA00022475"/>
    </source>
</evidence>
<evidence type="ECO:0000256" key="8">
    <source>
        <dbReference type="ARBA" id="ARBA00022737"/>
    </source>
</evidence>
<evidence type="ECO:0000313" key="23">
    <source>
        <dbReference type="EMBL" id="TVY65563.1"/>
    </source>
</evidence>
<feature type="signal peptide" evidence="19">
    <location>
        <begin position="1"/>
        <end position="25"/>
    </location>
</feature>
<protein>
    <submittedName>
        <fullName evidence="23">Iron transport multicopper oxidase FET3</fullName>
    </submittedName>
</protein>
<evidence type="ECO:0000256" key="6">
    <source>
        <dbReference type="ARBA" id="ARBA00022723"/>
    </source>
</evidence>
<keyword evidence="5 18" id="KW-0812">Transmembrane</keyword>
<dbReference type="SUPFAM" id="SSF49503">
    <property type="entry name" value="Cupredoxins"/>
    <property type="match status" value="3"/>
</dbReference>
<dbReference type="CDD" id="cd13877">
    <property type="entry name" value="CuRO_2_Fet3p_like"/>
    <property type="match status" value="1"/>
</dbReference>
<keyword evidence="7 19" id="KW-0732">Signal</keyword>
<dbReference type="InterPro" id="IPR033138">
    <property type="entry name" value="Cu_oxidase_CS"/>
</dbReference>
<dbReference type="Pfam" id="PF07732">
    <property type="entry name" value="Cu-oxidase_3"/>
    <property type="match status" value="1"/>
</dbReference>
<evidence type="ECO:0000256" key="13">
    <source>
        <dbReference type="ARBA" id="ARBA00023065"/>
    </source>
</evidence>